<name>A0AAV4Z374_9HYPH</name>
<dbReference type="InterPro" id="IPR005530">
    <property type="entry name" value="SPW"/>
</dbReference>
<organism evidence="3 4">
    <name type="scientific">Methylobacterium bullatum</name>
    <dbReference type="NCBI Taxonomy" id="570505"/>
    <lineage>
        <taxon>Bacteria</taxon>
        <taxon>Pseudomonadati</taxon>
        <taxon>Pseudomonadota</taxon>
        <taxon>Alphaproteobacteria</taxon>
        <taxon>Hyphomicrobiales</taxon>
        <taxon>Methylobacteriaceae</taxon>
        <taxon>Methylobacterium</taxon>
    </lineage>
</organism>
<sequence>MGGSQRRSSGAGNDVGGMLDGISAVLGALVVLTPFLFIHTGNFPAMLSATGCGLAVMGLAFLDGPEPAPGTRWGSGILGAWVAVSPWFLQRALVPPDAVIASPLAEPAVSMLVVLGLAIVVTAGLDIMRTVVESQLTNSQDRSDPVVPDTASVTPFRLVAQREAPTQDRFSPIGGD</sequence>
<protein>
    <recommendedName>
        <fullName evidence="2">SPW repeat-containing integral membrane domain-containing protein</fullName>
    </recommendedName>
</protein>
<accession>A0AAV4Z374</accession>
<evidence type="ECO:0000259" key="2">
    <source>
        <dbReference type="Pfam" id="PF03779"/>
    </source>
</evidence>
<feature type="transmembrane region" description="Helical" evidence="1">
    <location>
        <begin position="109"/>
        <end position="128"/>
    </location>
</feature>
<proteinExistence type="predicted"/>
<evidence type="ECO:0000256" key="1">
    <source>
        <dbReference type="SAM" id="Phobius"/>
    </source>
</evidence>
<dbReference type="AlphaFoldDB" id="A0AAV4Z374"/>
<dbReference type="Pfam" id="PF03779">
    <property type="entry name" value="SPW"/>
    <property type="match status" value="1"/>
</dbReference>
<dbReference type="Proteomes" id="UP001055307">
    <property type="component" value="Unassembled WGS sequence"/>
</dbReference>
<dbReference type="EMBL" id="BPQF01000003">
    <property type="protein sequence ID" value="GJD38087.1"/>
    <property type="molecule type" value="Genomic_DNA"/>
</dbReference>
<keyword evidence="1" id="KW-0812">Transmembrane</keyword>
<evidence type="ECO:0000313" key="4">
    <source>
        <dbReference type="Proteomes" id="UP001055307"/>
    </source>
</evidence>
<keyword evidence="1" id="KW-1133">Transmembrane helix</keyword>
<feature type="transmembrane region" description="Helical" evidence="1">
    <location>
        <begin position="15"/>
        <end position="37"/>
    </location>
</feature>
<reference evidence="3" key="1">
    <citation type="journal article" date="2016" name="Front. Microbiol.">
        <title>Genome Sequence of the Piezophilic, Mesophilic Sulfate-Reducing Bacterium Desulfovibrio indicus J2T.</title>
        <authorList>
            <person name="Cao J."/>
            <person name="Maignien L."/>
            <person name="Shao Z."/>
            <person name="Alain K."/>
            <person name="Jebbar M."/>
        </authorList>
    </citation>
    <scope>NUCLEOTIDE SEQUENCE</scope>
    <source>
        <strain evidence="3">DSM 21893</strain>
    </source>
</reference>
<keyword evidence="1" id="KW-0472">Membrane</keyword>
<comment type="caution">
    <text evidence="3">The sequence shown here is derived from an EMBL/GenBank/DDBJ whole genome shotgun (WGS) entry which is preliminary data.</text>
</comment>
<feature type="domain" description="SPW repeat-containing integral membrane" evidence="2">
    <location>
        <begin position="20"/>
        <end position="121"/>
    </location>
</feature>
<feature type="transmembrane region" description="Helical" evidence="1">
    <location>
        <begin position="73"/>
        <end position="89"/>
    </location>
</feature>
<evidence type="ECO:0000313" key="3">
    <source>
        <dbReference type="EMBL" id="GJD38087.1"/>
    </source>
</evidence>
<keyword evidence="4" id="KW-1185">Reference proteome</keyword>
<reference evidence="3" key="2">
    <citation type="submission" date="2021-08" db="EMBL/GenBank/DDBJ databases">
        <authorList>
            <person name="Tani A."/>
            <person name="Ola A."/>
            <person name="Ogura Y."/>
            <person name="Katsura K."/>
            <person name="Hayashi T."/>
        </authorList>
    </citation>
    <scope>NUCLEOTIDE SEQUENCE</scope>
    <source>
        <strain evidence="3">DSM 21893</strain>
    </source>
</reference>
<gene>
    <name evidence="3" type="ORF">OICFNHDK_0527</name>
</gene>
<feature type="transmembrane region" description="Helical" evidence="1">
    <location>
        <begin position="43"/>
        <end position="61"/>
    </location>
</feature>